<evidence type="ECO:0000256" key="2">
    <source>
        <dbReference type="SAM" id="Phobius"/>
    </source>
</evidence>
<keyword evidence="2" id="KW-0472">Membrane</keyword>
<dbReference type="AlphaFoldDB" id="A0A9N8DH22"/>
<dbReference type="OrthoDB" id="8912589at2759"/>
<feature type="region of interest" description="Disordered" evidence="1">
    <location>
        <begin position="1"/>
        <end position="33"/>
    </location>
</feature>
<proteinExistence type="predicted"/>
<feature type="transmembrane region" description="Helical" evidence="2">
    <location>
        <begin position="42"/>
        <end position="67"/>
    </location>
</feature>
<feature type="compositionally biased region" description="Acidic residues" evidence="1">
    <location>
        <begin position="1"/>
        <end position="13"/>
    </location>
</feature>
<evidence type="ECO:0000313" key="3">
    <source>
        <dbReference type="EMBL" id="CAB9503072.1"/>
    </source>
</evidence>
<reference evidence="3" key="1">
    <citation type="submission" date="2020-06" db="EMBL/GenBank/DDBJ databases">
        <authorList>
            <consortium name="Plant Systems Biology data submission"/>
        </authorList>
    </citation>
    <scope>NUCLEOTIDE SEQUENCE</scope>
    <source>
        <strain evidence="3">D6</strain>
    </source>
</reference>
<comment type="caution">
    <text evidence="3">The sequence shown here is derived from an EMBL/GenBank/DDBJ whole genome shotgun (WGS) entry which is preliminary data.</text>
</comment>
<dbReference type="Proteomes" id="UP001153069">
    <property type="component" value="Unassembled WGS sequence"/>
</dbReference>
<name>A0A9N8DH22_9STRA</name>
<gene>
    <name evidence="3" type="ORF">SEMRO_155_G070410.1</name>
</gene>
<keyword evidence="4" id="KW-1185">Reference proteome</keyword>
<protein>
    <submittedName>
        <fullName evidence="3">Uncharacterized protein</fullName>
    </submittedName>
</protein>
<evidence type="ECO:0000256" key="1">
    <source>
        <dbReference type="SAM" id="MobiDB-lite"/>
    </source>
</evidence>
<evidence type="ECO:0000313" key="4">
    <source>
        <dbReference type="Proteomes" id="UP001153069"/>
    </source>
</evidence>
<keyword evidence="2" id="KW-1133">Transmembrane helix</keyword>
<keyword evidence="2" id="KW-0812">Transmembrane</keyword>
<dbReference type="EMBL" id="CAICTM010000154">
    <property type="protein sequence ID" value="CAB9503072.1"/>
    <property type="molecule type" value="Genomic_DNA"/>
</dbReference>
<organism evidence="3 4">
    <name type="scientific">Seminavis robusta</name>
    <dbReference type="NCBI Taxonomy" id="568900"/>
    <lineage>
        <taxon>Eukaryota</taxon>
        <taxon>Sar</taxon>
        <taxon>Stramenopiles</taxon>
        <taxon>Ochrophyta</taxon>
        <taxon>Bacillariophyta</taxon>
        <taxon>Bacillariophyceae</taxon>
        <taxon>Bacillariophycidae</taxon>
        <taxon>Naviculales</taxon>
        <taxon>Naviculaceae</taxon>
        <taxon>Seminavis</taxon>
    </lineage>
</organism>
<accession>A0A9N8DH22</accession>
<sequence length="115" mass="12842">MASDNDYDSDDEEQQRRSSSQGRKRGQAAGGNEVSAGGYCYALCWFLLLLIVAWPLAIICAIIWVLIQPCEACIDGADGINRCLYPWLRYPRRVGRAIHRCDAEMPKPVPKPDNA</sequence>